<keyword evidence="3" id="KW-1185">Reference proteome</keyword>
<gene>
    <name evidence="2" type="ORF">PCOR1329_LOCUS53974</name>
</gene>
<dbReference type="Proteomes" id="UP001189429">
    <property type="component" value="Unassembled WGS sequence"/>
</dbReference>
<accession>A0ABN9V2C9</accession>
<dbReference type="EMBL" id="CAUYUJ010016588">
    <property type="protein sequence ID" value="CAK0866918.1"/>
    <property type="molecule type" value="Genomic_DNA"/>
</dbReference>
<evidence type="ECO:0000313" key="3">
    <source>
        <dbReference type="Proteomes" id="UP001189429"/>
    </source>
</evidence>
<feature type="compositionally biased region" description="Polar residues" evidence="1">
    <location>
        <begin position="57"/>
        <end position="66"/>
    </location>
</feature>
<name>A0ABN9V2C9_9DINO</name>
<feature type="compositionally biased region" description="Low complexity" evidence="1">
    <location>
        <begin position="13"/>
        <end position="23"/>
    </location>
</feature>
<comment type="caution">
    <text evidence="2">The sequence shown here is derived from an EMBL/GenBank/DDBJ whole genome shotgun (WGS) entry which is preliminary data.</text>
</comment>
<feature type="region of interest" description="Disordered" evidence="1">
    <location>
        <begin position="1"/>
        <end position="87"/>
    </location>
</feature>
<sequence length="230" mass="24890">MTAHSWWGRGRRSSAPSGGASVRIVLTPHVGETARRSCSRRRRESYQTAWRGRELARSNQPRTSPHPQDRNAQGDHNPRDVPPDAEGVLEVGTAARRCQTQGSRQTSSRYRSQAGIPGRATLFVRRLPPPFRRQEPPSLCLHRAPVEEASHELASGRPRGGRTAPSSRLPPRTAPARGSPLPDGAPPARGDEPARACRVPPSWPDSGRAEPAGIAPAPTPCCQRCARATG</sequence>
<evidence type="ECO:0000256" key="1">
    <source>
        <dbReference type="SAM" id="MobiDB-lite"/>
    </source>
</evidence>
<proteinExistence type="predicted"/>
<reference evidence="2" key="1">
    <citation type="submission" date="2023-10" db="EMBL/GenBank/DDBJ databases">
        <authorList>
            <person name="Chen Y."/>
            <person name="Shah S."/>
            <person name="Dougan E. K."/>
            <person name="Thang M."/>
            <person name="Chan C."/>
        </authorList>
    </citation>
    <scope>NUCLEOTIDE SEQUENCE [LARGE SCALE GENOMIC DNA]</scope>
</reference>
<protein>
    <submittedName>
        <fullName evidence="2">Uncharacterized protein</fullName>
    </submittedName>
</protein>
<evidence type="ECO:0000313" key="2">
    <source>
        <dbReference type="EMBL" id="CAK0866918.1"/>
    </source>
</evidence>
<feature type="compositionally biased region" description="Basic and acidic residues" evidence="1">
    <location>
        <begin position="67"/>
        <end position="82"/>
    </location>
</feature>
<feature type="compositionally biased region" description="Polar residues" evidence="1">
    <location>
        <begin position="98"/>
        <end position="111"/>
    </location>
</feature>
<feature type="region of interest" description="Disordered" evidence="1">
    <location>
        <begin position="148"/>
        <end position="220"/>
    </location>
</feature>
<feature type="region of interest" description="Disordered" evidence="1">
    <location>
        <begin position="96"/>
        <end position="115"/>
    </location>
</feature>
<organism evidence="2 3">
    <name type="scientific">Prorocentrum cordatum</name>
    <dbReference type="NCBI Taxonomy" id="2364126"/>
    <lineage>
        <taxon>Eukaryota</taxon>
        <taxon>Sar</taxon>
        <taxon>Alveolata</taxon>
        <taxon>Dinophyceae</taxon>
        <taxon>Prorocentrales</taxon>
        <taxon>Prorocentraceae</taxon>
        <taxon>Prorocentrum</taxon>
    </lineage>
</organism>